<name>A0A1M7MG28_9FLAO</name>
<dbReference type="InterPro" id="IPR029044">
    <property type="entry name" value="Nucleotide-diphossugar_trans"/>
</dbReference>
<dbReference type="Pfam" id="PF09837">
    <property type="entry name" value="DUF2064"/>
    <property type="match status" value="1"/>
</dbReference>
<dbReference type="AlphaFoldDB" id="A0A1M7MG28"/>
<dbReference type="InterPro" id="IPR018641">
    <property type="entry name" value="Trfase_1_rSAM/seldom-assoc"/>
</dbReference>
<reference evidence="2" key="1">
    <citation type="submission" date="2016-11" db="EMBL/GenBank/DDBJ databases">
        <authorList>
            <person name="Varghese N."/>
            <person name="Submissions S."/>
        </authorList>
    </citation>
    <scope>NUCLEOTIDE SEQUENCE [LARGE SCALE GENOMIC DNA]</scope>
    <source>
        <strain evidence="2">DSM 24724</strain>
    </source>
</reference>
<sequence length="232" mass="26280">MKFIKNYSTTTAILLFAQSENIESALKSIAYSCKQNVLLWKKMNDRVLKTIQKTNLPFFVSNENNQIGNTFGEKITHSIQEIFEKGFGKVIVVGNDCIELKTQHLLEAERDLQLNDLVIGSDNNGGAYLIGVTKSEFIAGQFETIPWQTKNVFSTLQTLYKTKSIAYLPCLNDCNSTSDFKKVIHKLSFSNPLRSLLLSLLQNKTLINQNENTFFSYKYGALNFNKGSPFSF</sequence>
<evidence type="ECO:0000313" key="2">
    <source>
        <dbReference type="Proteomes" id="UP000184028"/>
    </source>
</evidence>
<protein>
    <recommendedName>
        <fullName evidence="3">DUF2064 domain-containing protein</fullName>
    </recommendedName>
</protein>
<dbReference type="EMBL" id="FRBT01000012">
    <property type="protein sequence ID" value="SHM89336.1"/>
    <property type="molecule type" value="Genomic_DNA"/>
</dbReference>
<dbReference type="Gene3D" id="3.90.550.10">
    <property type="entry name" value="Spore Coat Polysaccharide Biosynthesis Protein SpsA, Chain A"/>
    <property type="match status" value="1"/>
</dbReference>
<keyword evidence="2" id="KW-1185">Reference proteome</keyword>
<dbReference type="SUPFAM" id="SSF53448">
    <property type="entry name" value="Nucleotide-diphospho-sugar transferases"/>
    <property type="match status" value="1"/>
</dbReference>
<proteinExistence type="predicted"/>
<dbReference type="PANTHER" id="PTHR36529">
    <property type="entry name" value="SLL1095 PROTEIN"/>
    <property type="match status" value="1"/>
</dbReference>
<evidence type="ECO:0008006" key="3">
    <source>
        <dbReference type="Google" id="ProtNLM"/>
    </source>
</evidence>
<dbReference type="PANTHER" id="PTHR36529:SF1">
    <property type="entry name" value="GLYCOSYLTRANSFERASE"/>
    <property type="match status" value="1"/>
</dbReference>
<organism evidence="1 2">
    <name type="scientific">Flavobacterium chilense</name>
    <dbReference type="NCBI Taxonomy" id="946677"/>
    <lineage>
        <taxon>Bacteria</taxon>
        <taxon>Pseudomonadati</taxon>
        <taxon>Bacteroidota</taxon>
        <taxon>Flavobacteriia</taxon>
        <taxon>Flavobacteriales</taxon>
        <taxon>Flavobacteriaceae</taxon>
        <taxon>Flavobacterium</taxon>
    </lineage>
</organism>
<dbReference type="STRING" id="946677.SAMN05444484_11264"/>
<dbReference type="Proteomes" id="UP000184028">
    <property type="component" value="Unassembled WGS sequence"/>
</dbReference>
<accession>A0A1M7MG28</accession>
<evidence type="ECO:0000313" key="1">
    <source>
        <dbReference type="EMBL" id="SHM89336.1"/>
    </source>
</evidence>
<gene>
    <name evidence="1" type="ORF">SAMN05444484_11264</name>
</gene>